<gene>
    <name evidence="2" type="ORF">PR048_003269</name>
</gene>
<protein>
    <submittedName>
        <fullName evidence="2">Uncharacterized protein</fullName>
    </submittedName>
</protein>
<accession>A0ABQ9IMK4</accession>
<name>A0ABQ9IMK4_9NEOP</name>
<organism evidence="2 3">
    <name type="scientific">Dryococelus australis</name>
    <dbReference type="NCBI Taxonomy" id="614101"/>
    <lineage>
        <taxon>Eukaryota</taxon>
        <taxon>Metazoa</taxon>
        <taxon>Ecdysozoa</taxon>
        <taxon>Arthropoda</taxon>
        <taxon>Hexapoda</taxon>
        <taxon>Insecta</taxon>
        <taxon>Pterygota</taxon>
        <taxon>Neoptera</taxon>
        <taxon>Polyneoptera</taxon>
        <taxon>Phasmatodea</taxon>
        <taxon>Verophasmatodea</taxon>
        <taxon>Anareolatae</taxon>
        <taxon>Phasmatidae</taxon>
        <taxon>Eurycanthinae</taxon>
        <taxon>Dryococelus</taxon>
    </lineage>
</organism>
<reference evidence="2 3" key="1">
    <citation type="submission" date="2023-02" db="EMBL/GenBank/DDBJ databases">
        <title>LHISI_Scaffold_Assembly.</title>
        <authorList>
            <person name="Stuart O.P."/>
            <person name="Cleave R."/>
            <person name="Magrath M.J.L."/>
            <person name="Mikheyev A.S."/>
        </authorList>
    </citation>
    <scope>NUCLEOTIDE SEQUENCE [LARGE SCALE GENOMIC DNA]</scope>
    <source>
        <strain evidence="2">Daus_M_001</strain>
        <tissue evidence="2">Leg muscle</tissue>
    </source>
</reference>
<comment type="caution">
    <text evidence="2">The sequence shown here is derived from an EMBL/GenBank/DDBJ whole genome shotgun (WGS) entry which is preliminary data.</text>
</comment>
<dbReference type="Proteomes" id="UP001159363">
    <property type="component" value="Chromosome 1"/>
</dbReference>
<evidence type="ECO:0000313" key="2">
    <source>
        <dbReference type="EMBL" id="KAJ8897912.1"/>
    </source>
</evidence>
<dbReference type="EMBL" id="JARBHB010000001">
    <property type="protein sequence ID" value="KAJ8897912.1"/>
    <property type="molecule type" value="Genomic_DNA"/>
</dbReference>
<keyword evidence="3" id="KW-1185">Reference proteome</keyword>
<feature type="region of interest" description="Disordered" evidence="1">
    <location>
        <begin position="534"/>
        <end position="554"/>
    </location>
</feature>
<evidence type="ECO:0000313" key="3">
    <source>
        <dbReference type="Proteomes" id="UP001159363"/>
    </source>
</evidence>
<proteinExistence type="predicted"/>
<sequence>MYFPIAHFSLLSNQATALRTTLPRAQERQSCWYLFTLTNDILVDITPDTTGQLSATMTAICRCPKAIHDVHFNHSNFECFAVNVVKTTGELQRIPVLFVPLFPLTTVLLVHTTPDTFVIGHLSARRMPSWQCSNETYKLGPRWPRGDRFGLPPRGRYVVPAGPLQDVRMLKTWRTLPEAGGFSRGAPVFPRPLLVRTSHDVYWPLKAVHGKVSTFEVNLTKKKSLLLPAYILTGALSDMRPVKLVTMEGKTLLMNICFTMVYPKYGKSCQKGNGLIPRHVKIIVMPNNKAKFADDCCAGTIFGGRTTVTQLAARKSCWLHAFPQLEFVDVVKADFQIRARTDLITKLASYLAAVISSVAVLKCSRGKGIIGDKGGNYVAGLSKHDENTALQFRAATAHLMSMPISPLTLPRFSVLKKMGLAVLGTRPFVLREYVYVDALGRLDTIDPELQCQTVSPDFVIIGFSGLLLTMVANLKDVLTSKIAPASRGLVRGVACPMSNCTGARVLLNCLQWAGPGRAPLLLIMAAQALFRRGQRPPSEADAPAPPSRLPEARRARTQAEMQSVLIARVIVVRCYVSYFPPLPASWQSHELSRFSLTTPREEGYLVAFWPGKWNVSRRAVSGKCNMKKTTVQIEKPSITSLLQSRPMRMIEVNMERHHNEGAGENGRSPRKPADQRHPRLALFGGKRANHSATVARVRCGTRLRCECDLNRLRACAMCVWWLGVGSRGDWRLFRAWTNISGRDSDKEDVGETPGHDGHGIVLFVFMATVVFETQMCRDHNKAGAIGSESGTVSSARQFPVHRPYLPCDRPASRHLCGSRRKLCRRDGIKPSRTYTDCFVALQCWRRLVGRYVFSCLRSVSGADRERCEGKFHQLPRRVPGSRLRAAYMPSLVVESAVCLGPPAHREPEGYRATRVSPRAVLRVATGRQAVQQFPADTAASTFDELIAEVESTENCEVLIVFSVTYQRPPYVDALFKSGPPLERELRRGEMSYSSRSCCCCKMFCELFKQLFTTHSRESFDRRRLFMSVCSFDRERERERERERGERERERESSGEVWVAVNYLVVGGDEGEAREIPEKTRLPVASSGTIPTCENPGVTRLGIEPGSPWWDASSLTTQPPRPVMYPAITTCKRELYPGLMSREIHASFKCDSCITPALDIICVKQKDTIANCTNSNMVQLIQIRRQHYCSERRALQPPPSLRRYYTIPDPIKACARSAIAAVILASMALAMAFPALHGQISYQICHIAVQFQSVGRSPWLLQLETSDEETEKKDASILIIHPACRSLYKNQVWLQASCNIGSRSGDEFETGHFSAVRLCLHAIKGYRLNYVGIIVLFTINFMWPTHEYNDETHGNVKPCLHSAVPVNADVSETRRQVTFPNASTWDTAAWDSAVTSEGHVNQSAHPCPKTQVGIAHMKGLSSECYELASDLASRQGAPLSGWSDAADLWVYQAGAATSMAMVGVAALQCISVRGDGRLCGTLATATCVELAILGASCVPRFIGSGKDETATHIEYVVDATRRSLDWRAVLSHLQFVSGKITAEHNTPPALSAFAVIFVTTFCTNVVAVLKLRRVIPAVVSGSNSDWVRRTSDTFQSESCKQDASRELKPSVFFFSIKHGRTIDVWMTS</sequence>
<evidence type="ECO:0000256" key="1">
    <source>
        <dbReference type="SAM" id="MobiDB-lite"/>
    </source>
</evidence>